<evidence type="ECO:0000313" key="12">
    <source>
        <dbReference type="Proteomes" id="UP000215914"/>
    </source>
</evidence>
<evidence type="ECO:0000256" key="1">
    <source>
        <dbReference type="ARBA" id="ARBA00004123"/>
    </source>
</evidence>
<dbReference type="InParanoid" id="A0A251SGB6"/>
<dbReference type="FunFam" id="3.40.1170.60:FF:000003">
    <property type="entry name" value="DNA polymerase eta"/>
    <property type="match status" value="1"/>
</dbReference>
<evidence type="ECO:0000256" key="2">
    <source>
        <dbReference type="ARBA" id="ARBA00022679"/>
    </source>
</evidence>
<gene>
    <name evidence="11" type="ORF">HannXRQ_Chr14g0439691</name>
    <name evidence="10" type="ORF">HanXRQr2_Chr14g0640461</name>
</gene>
<protein>
    <submittedName>
        <fullName evidence="10">DNA-directed DNA polymerase</fullName>
        <ecNumber evidence="10">2.7.7.7</ecNumber>
    </submittedName>
    <submittedName>
        <fullName evidence="11">Putative umuC domain-containing protein</fullName>
    </submittedName>
</protein>
<evidence type="ECO:0000259" key="9">
    <source>
        <dbReference type="PROSITE" id="PS50173"/>
    </source>
</evidence>
<dbReference type="Gene3D" id="3.30.70.270">
    <property type="match status" value="1"/>
</dbReference>
<dbReference type="Gramene" id="mRNA:HanXRQr2_Chr14g0640461">
    <property type="protein sequence ID" value="mRNA:HanXRQr2_Chr14g0640461"/>
    <property type="gene ID" value="HanXRQr2_Chr14g0640461"/>
</dbReference>
<keyword evidence="3 10" id="KW-0548">Nucleotidyltransferase</keyword>
<dbReference type="EMBL" id="MNCJ02000329">
    <property type="protein sequence ID" value="KAF5768773.1"/>
    <property type="molecule type" value="Genomic_DNA"/>
</dbReference>
<dbReference type="Gene3D" id="3.40.1170.60">
    <property type="match status" value="1"/>
</dbReference>
<organism evidence="11 12">
    <name type="scientific">Helianthus annuus</name>
    <name type="common">Common sunflower</name>
    <dbReference type="NCBI Taxonomy" id="4232"/>
    <lineage>
        <taxon>Eukaryota</taxon>
        <taxon>Viridiplantae</taxon>
        <taxon>Streptophyta</taxon>
        <taxon>Embryophyta</taxon>
        <taxon>Tracheophyta</taxon>
        <taxon>Spermatophyta</taxon>
        <taxon>Magnoliopsida</taxon>
        <taxon>eudicotyledons</taxon>
        <taxon>Gunneridae</taxon>
        <taxon>Pentapetalae</taxon>
        <taxon>asterids</taxon>
        <taxon>campanulids</taxon>
        <taxon>Asterales</taxon>
        <taxon>Asteraceae</taxon>
        <taxon>Asteroideae</taxon>
        <taxon>Heliantheae alliance</taxon>
        <taxon>Heliantheae</taxon>
        <taxon>Helianthus</taxon>
    </lineage>
</organism>
<dbReference type="STRING" id="4232.A0A251SGB6"/>
<dbReference type="EC" id="2.7.7.7" evidence="10"/>
<feature type="domain" description="UmuC" evidence="9">
    <location>
        <begin position="14"/>
        <end position="159"/>
    </location>
</feature>
<dbReference type="Proteomes" id="UP000215914">
    <property type="component" value="Chromosome 14"/>
</dbReference>
<keyword evidence="6" id="KW-0460">Magnesium</keyword>
<reference evidence="10 12" key="1">
    <citation type="journal article" date="2017" name="Nature">
        <title>The sunflower genome provides insights into oil metabolism, flowering and Asterid evolution.</title>
        <authorList>
            <person name="Badouin H."/>
            <person name="Gouzy J."/>
            <person name="Grassa C.J."/>
            <person name="Murat F."/>
            <person name="Staton S.E."/>
            <person name="Cottret L."/>
            <person name="Lelandais-Briere C."/>
            <person name="Owens G.L."/>
            <person name="Carrere S."/>
            <person name="Mayjonade B."/>
            <person name="Legrand L."/>
            <person name="Gill N."/>
            <person name="Kane N.C."/>
            <person name="Bowers J.E."/>
            <person name="Hubner S."/>
            <person name="Bellec A."/>
            <person name="Berard A."/>
            <person name="Berges H."/>
            <person name="Blanchet N."/>
            <person name="Boniface M.C."/>
            <person name="Brunel D."/>
            <person name="Catrice O."/>
            <person name="Chaidir N."/>
            <person name="Claudel C."/>
            <person name="Donnadieu C."/>
            <person name="Faraut T."/>
            <person name="Fievet G."/>
            <person name="Helmstetter N."/>
            <person name="King M."/>
            <person name="Knapp S.J."/>
            <person name="Lai Z."/>
            <person name="Le Paslier M.C."/>
            <person name="Lippi Y."/>
            <person name="Lorenzon L."/>
            <person name="Mandel J.R."/>
            <person name="Marage G."/>
            <person name="Marchand G."/>
            <person name="Marquand E."/>
            <person name="Bret-Mestries E."/>
            <person name="Morien E."/>
            <person name="Nambeesan S."/>
            <person name="Nguyen T."/>
            <person name="Pegot-Espagnet P."/>
            <person name="Pouilly N."/>
            <person name="Raftis F."/>
            <person name="Sallet E."/>
            <person name="Schiex T."/>
            <person name="Thomas J."/>
            <person name="Vandecasteele C."/>
            <person name="Vares D."/>
            <person name="Vear F."/>
            <person name="Vautrin S."/>
            <person name="Crespi M."/>
            <person name="Mangin B."/>
            <person name="Burke J.M."/>
            <person name="Salse J."/>
            <person name="Munos S."/>
            <person name="Vincourt P."/>
            <person name="Rieseberg L.H."/>
            <person name="Langlade N.B."/>
        </authorList>
    </citation>
    <scope>NUCLEOTIDE SEQUENCE [LARGE SCALE GENOMIC DNA]</scope>
    <source>
        <strain evidence="12">cv. SF193</strain>
        <tissue evidence="10">Leaves</tissue>
    </source>
</reference>
<keyword evidence="12" id="KW-1185">Reference proteome</keyword>
<dbReference type="PANTHER" id="PTHR45873:SF1">
    <property type="entry name" value="DNA POLYMERASE ETA"/>
    <property type="match status" value="1"/>
</dbReference>
<keyword evidence="10" id="KW-0239">DNA-directed DNA polymerase</keyword>
<dbReference type="PROSITE" id="PS50173">
    <property type="entry name" value="UMUC"/>
    <property type="match status" value="1"/>
</dbReference>
<evidence type="ECO:0000313" key="10">
    <source>
        <dbReference type="EMBL" id="KAF5768773.1"/>
    </source>
</evidence>
<keyword evidence="2 10" id="KW-0808">Transferase</keyword>
<evidence type="ECO:0000256" key="5">
    <source>
        <dbReference type="ARBA" id="ARBA00022763"/>
    </source>
</evidence>
<dbReference type="EMBL" id="CM007903">
    <property type="protein sequence ID" value="OTF97894.1"/>
    <property type="molecule type" value="Genomic_DNA"/>
</dbReference>
<dbReference type="GO" id="GO:0005634">
    <property type="term" value="C:nucleus"/>
    <property type="evidence" value="ECO:0007669"/>
    <property type="project" value="UniProtKB-SubCell"/>
</dbReference>
<evidence type="ECO:0000313" key="11">
    <source>
        <dbReference type="EMBL" id="OTF97894.1"/>
    </source>
</evidence>
<name>A0A251SGB6_HELAN</name>
<dbReference type="GO" id="GO:0003887">
    <property type="term" value="F:DNA-directed DNA polymerase activity"/>
    <property type="evidence" value="ECO:0007669"/>
    <property type="project" value="UniProtKB-KW"/>
</dbReference>
<evidence type="ECO:0000256" key="7">
    <source>
        <dbReference type="ARBA" id="ARBA00023204"/>
    </source>
</evidence>
<dbReference type="GO" id="GO:0046872">
    <property type="term" value="F:metal ion binding"/>
    <property type="evidence" value="ECO:0007669"/>
    <property type="project" value="UniProtKB-KW"/>
</dbReference>
<comment type="subcellular location">
    <subcellularLocation>
        <location evidence="1">Nucleus</location>
    </subcellularLocation>
</comment>
<proteinExistence type="predicted"/>
<keyword evidence="4" id="KW-0479">Metal-binding</keyword>
<dbReference type="InterPro" id="IPR052230">
    <property type="entry name" value="DNA_polymerase_eta"/>
</dbReference>
<sequence>MPVARPETSDSRIIAHVDMDCFYVQGQPTAVVQYNSWKGGGLIAVGYEARKDGVKRSMRGNEAKKVCPQIQLVQVPMARGKADLTIYRNAGSEVVSILARKGRCERASIDEVYLDLTDAAETMLKETPLENLENIDEEVLKSHVLGLSLNENDEKEIVREWLTRRDADHRDKLLACGAGFMGD</sequence>
<dbReference type="InterPro" id="IPR043502">
    <property type="entry name" value="DNA/RNA_pol_sf"/>
</dbReference>
<dbReference type="InterPro" id="IPR043128">
    <property type="entry name" value="Rev_trsase/Diguanyl_cyclase"/>
</dbReference>
<evidence type="ECO:0000256" key="6">
    <source>
        <dbReference type="ARBA" id="ARBA00022842"/>
    </source>
</evidence>
<dbReference type="OMA" id="LECNRVI"/>
<accession>A0A251SGB6</accession>
<evidence type="ECO:0000256" key="3">
    <source>
        <dbReference type="ARBA" id="ARBA00022695"/>
    </source>
</evidence>
<evidence type="ECO:0000256" key="4">
    <source>
        <dbReference type="ARBA" id="ARBA00022723"/>
    </source>
</evidence>
<dbReference type="PANTHER" id="PTHR45873">
    <property type="entry name" value="DNA POLYMERASE ETA"/>
    <property type="match status" value="1"/>
</dbReference>
<reference evidence="10" key="3">
    <citation type="submission" date="2020-06" db="EMBL/GenBank/DDBJ databases">
        <title>Helianthus annuus Genome sequencing and assembly Release 2.</title>
        <authorList>
            <person name="Gouzy J."/>
            <person name="Langlade N."/>
            <person name="Munos S."/>
        </authorList>
    </citation>
    <scope>NUCLEOTIDE SEQUENCE</scope>
    <source>
        <tissue evidence="10">Leaves</tissue>
    </source>
</reference>
<keyword evidence="8" id="KW-0539">Nucleus</keyword>
<keyword evidence="7" id="KW-0234">DNA repair</keyword>
<dbReference type="Pfam" id="PF00817">
    <property type="entry name" value="IMS"/>
    <property type="match status" value="1"/>
</dbReference>
<reference evidence="11" key="2">
    <citation type="submission" date="2017-02" db="EMBL/GenBank/DDBJ databases">
        <title>Sunflower complete genome.</title>
        <authorList>
            <person name="Langlade N."/>
            <person name="Munos S."/>
        </authorList>
    </citation>
    <scope>NUCLEOTIDE SEQUENCE [LARGE SCALE GENOMIC DNA]</scope>
    <source>
        <tissue evidence="11">Leaves</tissue>
    </source>
</reference>
<evidence type="ECO:0000256" key="8">
    <source>
        <dbReference type="ARBA" id="ARBA00023242"/>
    </source>
</evidence>
<dbReference type="AlphaFoldDB" id="A0A251SGB6"/>
<dbReference type="GO" id="GO:0006281">
    <property type="term" value="P:DNA repair"/>
    <property type="evidence" value="ECO:0007669"/>
    <property type="project" value="UniProtKB-KW"/>
</dbReference>
<dbReference type="InterPro" id="IPR001126">
    <property type="entry name" value="UmuC"/>
</dbReference>
<keyword evidence="5" id="KW-0227">DNA damage</keyword>
<dbReference type="SUPFAM" id="SSF56672">
    <property type="entry name" value="DNA/RNA polymerases"/>
    <property type="match status" value="1"/>
</dbReference>